<protein>
    <submittedName>
        <fullName evidence="1">Uncharacterized protein</fullName>
    </submittedName>
</protein>
<gene>
    <name evidence="1" type="ORF">L2E82_20636</name>
</gene>
<evidence type="ECO:0000313" key="2">
    <source>
        <dbReference type="Proteomes" id="UP001055811"/>
    </source>
</evidence>
<accession>A0ACB9DUQ3</accession>
<evidence type="ECO:0000313" key="1">
    <source>
        <dbReference type="EMBL" id="KAI3750012.1"/>
    </source>
</evidence>
<sequence>MPSPYQPPAISTVTTTTTTSPFQLDADACRYKPKVAIVVFSNTGCLYEFSSSRYCSKTIACRQEQVELKVLRNEITRLINENAFVSKLDTQSITRRINRVADVKEDALESLYEKRCRKKSLATENIQHEIDTVDALHVKTLDGQVYYRTVSKGPNKLANAQNEDETVGENDDIARDNGIVKLAKAEKRAKLKKLRKEATKQGTPMTELEEVKQSSQAEVLTQEIQGLGYQVL</sequence>
<reference evidence="2" key="1">
    <citation type="journal article" date="2022" name="Mol. Ecol. Resour.">
        <title>The genomes of chicory, endive, great burdock and yacon provide insights into Asteraceae palaeo-polyploidization history and plant inulin production.</title>
        <authorList>
            <person name="Fan W."/>
            <person name="Wang S."/>
            <person name="Wang H."/>
            <person name="Wang A."/>
            <person name="Jiang F."/>
            <person name="Liu H."/>
            <person name="Zhao H."/>
            <person name="Xu D."/>
            <person name="Zhang Y."/>
        </authorList>
    </citation>
    <scope>NUCLEOTIDE SEQUENCE [LARGE SCALE GENOMIC DNA]</scope>
    <source>
        <strain evidence="2">cv. Punajuju</strain>
    </source>
</reference>
<organism evidence="1 2">
    <name type="scientific">Cichorium intybus</name>
    <name type="common">Chicory</name>
    <dbReference type="NCBI Taxonomy" id="13427"/>
    <lineage>
        <taxon>Eukaryota</taxon>
        <taxon>Viridiplantae</taxon>
        <taxon>Streptophyta</taxon>
        <taxon>Embryophyta</taxon>
        <taxon>Tracheophyta</taxon>
        <taxon>Spermatophyta</taxon>
        <taxon>Magnoliopsida</taxon>
        <taxon>eudicotyledons</taxon>
        <taxon>Gunneridae</taxon>
        <taxon>Pentapetalae</taxon>
        <taxon>asterids</taxon>
        <taxon>campanulids</taxon>
        <taxon>Asterales</taxon>
        <taxon>Asteraceae</taxon>
        <taxon>Cichorioideae</taxon>
        <taxon>Cichorieae</taxon>
        <taxon>Cichoriinae</taxon>
        <taxon>Cichorium</taxon>
    </lineage>
</organism>
<name>A0ACB9DUQ3_CICIN</name>
<keyword evidence="2" id="KW-1185">Reference proteome</keyword>
<comment type="caution">
    <text evidence="1">The sequence shown here is derived from an EMBL/GenBank/DDBJ whole genome shotgun (WGS) entry which is preliminary data.</text>
</comment>
<proteinExistence type="predicted"/>
<reference evidence="1 2" key="2">
    <citation type="journal article" date="2022" name="Mol. Ecol. Resour.">
        <title>The genomes of chicory, endive, great burdock and yacon provide insights into Asteraceae paleo-polyploidization history and plant inulin production.</title>
        <authorList>
            <person name="Fan W."/>
            <person name="Wang S."/>
            <person name="Wang H."/>
            <person name="Wang A."/>
            <person name="Jiang F."/>
            <person name="Liu H."/>
            <person name="Zhao H."/>
            <person name="Xu D."/>
            <person name="Zhang Y."/>
        </authorList>
    </citation>
    <scope>NUCLEOTIDE SEQUENCE [LARGE SCALE GENOMIC DNA]</scope>
    <source>
        <strain evidence="2">cv. Punajuju</strain>
        <tissue evidence="1">Leaves</tissue>
    </source>
</reference>
<dbReference type="Proteomes" id="UP001055811">
    <property type="component" value="Linkage Group LG04"/>
</dbReference>
<dbReference type="EMBL" id="CM042012">
    <property type="protein sequence ID" value="KAI3750012.1"/>
    <property type="molecule type" value="Genomic_DNA"/>
</dbReference>